<evidence type="ECO:0000256" key="10">
    <source>
        <dbReference type="ARBA" id="ARBA00048680"/>
    </source>
</evidence>
<feature type="transmembrane region" description="Helical" evidence="17">
    <location>
        <begin position="138"/>
        <end position="155"/>
    </location>
</feature>
<dbReference type="Proteomes" id="UP000691718">
    <property type="component" value="Unassembled WGS sequence"/>
</dbReference>
<evidence type="ECO:0000313" key="18">
    <source>
        <dbReference type="EMBL" id="CAG4958077.1"/>
    </source>
</evidence>
<accession>A0A8S3WH03</accession>
<feature type="transmembrane region" description="Helical" evidence="17">
    <location>
        <begin position="198"/>
        <end position="220"/>
    </location>
</feature>
<proteinExistence type="inferred from homology"/>
<evidence type="ECO:0000256" key="12">
    <source>
        <dbReference type="ARBA" id="ARBA00048800"/>
    </source>
</evidence>
<keyword evidence="6 17" id="KW-0472">Membrane</keyword>
<dbReference type="Pfam" id="PF04750">
    <property type="entry name" value="Far-17a_AIG1"/>
    <property type="match status" value="1"/>
</dbReference>
<evidence type="ECO:0000256" key="8">
    <source>
        <dbReference type="ARBA" id="ARBA00047427"/>
    </source>
</evidence>
<evidence type="ECO:0000256" key="2">
    <source>
        <dbReference type="ARBA" id="ARBA00004127"/>
    </source>
</evidence>
<sequence length="239" mass="28282">MKTINNHAYYRLFGYFAALVLHGSNGIMTFFVVRNITVKDPELETLYSLLCVFITIWNVVFQIIYSFLGILCDLPTSLKIKETTLTKNLKFYREFIFTSIILPLSFIIFILFWTIYIYDRELVFPAFIDKVVRQESNHIMHTAILPIVLWEFVFLPKTEPKSHKWNLAATYGCYITYLYVLFSTFARCGLWPYPLLKICYGSIYFPMLFIVPAIMLYFIYYGQWRVNALLWGTLKEKVC</sequence>
<comment type="caution">
    <text evidence="18">The sequence shown here is derived from an EMBL/GenBank/DDBJ whole genome shotgun (WGS) entry which is preliminary data.</text>
</comment>
<evidence type="ECO:0000256" key="3">
    <source>
        <dbReference type="ARBA" id="ARBA00009300"/>
    </source>
</evidence>
<comment type="subcellular location">
    <subcellularLocation>
        <location evidence="2">Endomembrane system</location>
        <topology evidence="2">Multi-pass membrane protein</topology>
    </subcellularLocation>
</comment>
<comment type="catalytic activity">
    <reaction evidence="13">
        <text>9-octadecanoyloxy-octadecanoate + H2O = 9-hydroxy-octadecanoate + octadecanoate + H(+)</text>
        <dbReference type="Rhea" id="RHEA:52096"/>
        <dbReference type="ChEBI" id="CHEBI:15377"/>
        <dbReference type="ChEBI" id="CHEBI:15378"/>
        <dbReference type="ChEBI" id="CHEBI:25629"/>
        <dbReference type="ChEBI" id="CHEBI:136286"/>
        <dbReference type="ChEBI" id="CHEBI:136373"/>
    </reaction>
    <physiologicalReaction direction="left-to-right" evidence="13">
        <dbReference type="Rhea" id="RHEA:52097"/>
    </physiologicalReaction>
</comment>
<comment type="catalytic activity">
    <reaction evidence="15">
        <text>13-(9Z-hexadecenoyloxy)-octadecanoate + H2O = 13-hydroxy-octadecanoate + (9Z)-hexadecenoate + H(+)</text>
        <dbReference type="Rhea" id="RHEA:52076"/>
        <dbReference type="ChEBI" id="CHEBI:15377"/>
        <dbReference type="ChEBI" id="CHEBI:15378"/>
        <dbReference type="ChEBI" id="CHEBI:32372"/>
        <dbReference type="ChEBI" id="CHEBI:136304"/>
        <dbReference type="ChEBI" id="CHEBI:136315"/>
    </reaction>
    <physiologicalReaction direction="left-to-right" evidence="15">
        <dbReference type="Rhea" id="RHEA:52077"/>
    </physiologicalReaction>
</comment>
<dbReference type="GO" id="GO:0016020">
    <property type="term" value="C:membrane"/>
    <property type="evidence" value="ECO:0007669"/>
    <property type="project" value="InterPro"/>
</dbReference>
<evidence type="ECO:0000256" key="1">
    <source>
        <dbReference type="ARBA" id="ARBA00000923"/>
    </source>
</evidence>
<organism evidence="18 19">
    <name type="scientific">Parnassius apollo</name>
    <name type="common">Apollo butterfly</name>
    <name type="synonym">Papilio apollo</name>
    <dbReference type="NCBI Taxonomy" id="110799"/>
    <lineage>
        <taxon>Eukaryota</taxon>
        <taxon>Metazoa</taxon>
        <taxon>Ecdysozoa</taxon>
        <taxon>Arthropoda</taxon>
        <taxon>Hexapoda</taxon>
        <taxon>Insecta</taxon>
        <taxon>Pterygota</taxon>
        <taxon>Neoptera</taxon>
        <taxon>Endopterygota</taxon>
        <taxon>Lepidoptera</taxon>
        <taxon>Glossata</taxon>
        <taxon>Ditrysia</taxon>
        <taxon>Papilionoidea</taxon>
        <taxon>Papilionidae</taxon>
        <taxon>Parnassiinae</taxon>
        <taxon>Parnassini</taxon>
        <taxon>Parnassius</taxon>
        <taxon>Parnassius</taxon>
    </lineage>
</organism>
<comment type="catalytic activity">
    <reaction evidence="14">
        <text>13-(9Z-octadecenoyloxy)-octadecanoate + H2O = 13-hydroxy-octadecanoate + (9Z)-octadecenoate + H(+)</text>
        <dbReference type="Rhea" id="RHEA:52064"/>
        <dbReference type="ChEBI" id="CHEBI:15377"/>
        <dbReference type="ChEBI" id="CHEBI:15378"/>
        <dbReference type="ChEBI" id="CHEBI:30823"/>
        <dbReference type="ChEBI" id="CHEBI:136303"/>
        <dbReference type="ChEBI" id="CHEBI:136304"/>
    </reaction>
    <physiologicalReaction direction="left-to-right" evidence="14">
        <dbReference type="Rhea" id="RHEA:52065"/>
    </physiologicalReaction>
</comment>
<evidence type="ECO:0000256" key="6">
    <source>
        <dbReference type="ARBA" id="ARBA00023136"/>
    </source>
</evidence>
<dbReference type="GO" id="GO:0012505">
    <property type="term" value="C:endomembrane system"/>
    <property type="evidence" value="ECO:0007669"/>
    <property type="project" value="UniProtKB-SubCell"/>
</dbReference>
<dbReference type="PANTHER" id="PTHR10989:SF16">
    <property type="entry name" value="AT02829P-RELATED"/>
    <property type="match status" value="1"/>
</dbReference>
<feature type="transmembrane region" description="Helical" evidence="17">
    <location>
        <begin position="12"/>
        <end position="33"/>
    </location>
</feature>
<evidence type="ECO:0000256" key="9">
    <source>
        <dbReference type="ARBA" id="ARBA00047863"/>
    </source>
</evidence>
<evidence type="ECO:0000256" key="15">
    <source>
        <dbReference type="ARBA" id="ARBA00049322"/>
    </source>
</evidence>
<evidence type="ECO:0000256" key="17">
    <source>
        <dbReference type="SAM" id="Phobius"/>
    </source>
</evidence>
<dbReference type="OrthoDB" id="1898221at2759"/>
<comment type="catalytic activity">
    <reaction evidence="16">
        <text>12-(9Z-hexadecenoyloxy)-octadecanoate + H2O = 12-hydroxyoctadecanoate + (9Z)-hexadecenoate + H(+)</text>
        <dbReference type="Rhea" id="RHEA:52072"/>
        <dbReference type="ChEBI" id="CHEBI:15377"/>
        <dbReference type="ChEBI" id="CHEBI:15378"/>
        <dbReference type="ChEBI" id="CHEBI:32372"/>
        <dbReference type="ChEBI" id="CHEBI:84201"/>
        <dbReference type="ChEBI" id="CHEBI:136312"/>
    </reaction>
    <physiologicalReaction direction="left-to-right" evidence="16">
        <dbReference type="Rhea" id="RHEA:52073"/>
    </physiologicalReaction>
</comment>
<protein>
    <submittedName>
        <fullName evidence="18">(apollo) hypothetical protein</fullName>
    </submittedName>
</protein>
<dbReference type="AlphaFoldDB" id="A0A8S3WH03"/>
<dbReference type="InterPro" id="IPR006838">
    <property type="entry name" value="ADTRP_AIG1"/>
</dbReference>
<dbReference type="PANTHER" id="PTHR10989">
    <property type="entry name" value="ANDROGEN-INDUCED PROTEIN 1-RELATED"/>
    <property type="match status" value="1"/>
</dbReference>
<dbReference type="EMBL" id="CAJQZP010000359">
    <property type="protein sequence ID" value="CAG4958077.1"/>
    <property type="molecule type" value="Genomic_DNA"/>
</dbReference>
<gene>
    <name evidence="18" type="ORF">PAPOLLO_LOCUS5894</name>
</gene>
<comment type="catalytic activity">
    <reaction evidence="8">
        <text>13-octadecanoyloxy-octadecanoate + H2O = 13-hydroxy-octadecanoate + octadecanoate + H(+)</text>
        <dbReference type="Rhea" id="RHEA:52084"/>
        <dbReference type="ChEBI" id="CHEBI:15377"/>
        <dbReference type="ChEBI" id="CHEBI:15378"/>
        <dbReference type="ChEBI" id="CHEBI:25629"/>
        <dbReference type="ChEBI" id="CHEBI:136304"/>
        <dbReference type="ChEBI" id="CHEBI:136335"/>
    </reaction>
    <physiologicalReaction direction="left-to-right" evidence="8">
        <dbReference type="Rhea" id="RHEA:52085"/>
    </physiologicalReaction>
</comment>
<feature type="transmembrane region" description="Helical" evidence="17">
    <location>
        <begin position="45"/>
        <end position="74"/>
    </location>
</feature>
<evidence type="ECO:0000256" key="7">
    <source>
        <dbReference type="ARBA" id="ARBA00047368"/>
    </source>
</evidence>
<feature type="transmembrane region" description="Helical" evidence="17">
    <location>
        <begin position="167"/>
        <end position="186"/>
    </location>
</feature>
<feature type="transmembrane region" description="Helical" evidence="17">
    <location>
        <begin position="95"/>
        <end position="118"/>
    </location>
</feature>
<evidence type="ECO:0000256" key="11">
    <source>
        <dbReference type="ARBA" id="ARBA00048701"/>
    </source>
</evidence>
<comment type="catalytic activity">
    <reaction evidence="1">
        <text>9-(9Z-hexadecenoyloxy)-octadecanoate + H2O = (9Z)-hexadecenoate + 9-hydroxy-octadecanoate + H(+)</text>
        <dbReference type="Rhea" id="RHEA:52068"/>
        <dbReference type="ChEBI" id="CHEBI:15377"/>
        <dbReference type="ChEBI" id="CHEBI:15378"/>
        <dbReference type="ChEBI" id="CHEBI:32372"/>
        <dbReference type="ChEBI" id="CHEBI:136286"/>
        <dbReference type="ChEBI" id="CHEBI:136309"/>
    </reaction>
    <physiologicalReaction direction="left-to-right" evidence="1">
        <dbReference type="Rhea" id="RHEA:52069"/>
    </physiologicalReaction>
</comment>
<keyword evidence="5 17" id="KW-1133">Transmembrane helix</keyword>
<comment type="catalytic activity">
    <reaction evidence="11">
        <text>12-(9Z-octadecenoyloxy)-octadecanoate + H2O = 12-hydroxyoctadecanoate + (9Z)-octadecenoate + H(+)</text>
        <dbReference type="Rhea" id="RHEA:52060"/>
        <dbReference type="ChEBI" id="CHEBI:15377"/>
        <dbReference type="ChEBI" id="CHEBI:15378"/>
        <dbReference type="ChEBI" id="CHEBI:30823"/>
        <dbReference type="ChEBI" id="CHEBI:84201"/>
        <dbReference type="ChEBI" id="CHEBI:136302"/>
    </reaction>
    <physiologicalReaction direction="left-to-right" evidence="11">
        <dbReference type="Rhea" id="RHEA:52061"/>
    </physiologicalReaction>
</comment>
<reference evidence="18" key="1">
    <citation type="submission" date="2021-04" db="EMBL/GenBank/DDBJ databases">
        <authorList>
            <person name="Tunstrom K."/>
        </authorList>
    </citation>
    <scope>NUCLEOTIDE SEQUENCE</scope>
</reference>
<comment type="catalytic activity">
    <reaction evidence="10">
        <text>12-octadecanoyloxy-octadecanoate + H2O = 12-hydroxyoctadecanoate + octadecanoate + H(+)</text>
        <dbReference type="Rhea" id="RHEA:52080"/>
        <dbReference type="ChEBI" id="CHEBI:15377"/>
        <dbReference type="ChEBI" id="CHEBI:15378"/>
        <dbReference type="ChEBI" id="CHEBI:25629"/>
        <dbReference type="ChEBI" id="CHEBI:84201"/>
        <dbReference type="ChEBI" id="CHEBI:136330"/>
    </reaction>
    <physiologicalReaction direction="left-to-right" evidence="10">
        <dbReference type="Rhea" id="RHEA:52081"/>
    </physiologicalReaction>
</comment>
<comment type="catalytic activity">
    <reaction evidence="7">
        <text>12-hexadecanoyloxy-octadecanoate + H2O = 12-hydroxyoctadecanoate + hexadecanoate + H(+)</text>
        <dbReference type="Rhea" id="RHEA:52056"/>
        <dbReference type="ChEBI" id="CHEBI:7896"/>
        <dbReference type="ChEBI" id="CHEBI:15377"/>
        <dbReference type="ChEBI" id="CHEBI:15378"/>
        <dbReference type="ChEBI" id="CHEBI:83677"/>
        <dbReference type="ChEBI" id="CHEBI:84201"/>
    </reaction>
    <physiologicalReaction direction="left-to-right" evidence="7">
        <dbReference type="Rhea" id="RHEA:52057"/>
    </physiologicalReaction>
</comment>
<evidence type="ECO:0000256" key="5">
    <source>
        <dbReference type="ARBA" id="ARBA00022989"/>
    </source>
</evidence>
<comment type="catalytic activity">
    <reaction evidence="9">
        <text>9-hexadecanoyloxy-octadecanoate + H2O = 9-hydroxy-octadecanoate + hexadecanoate + H(+)</text>
        <dbReference type="Rhea" id="RHEA:52052"/>
        <dbReference type="ChEBI" id="CHEBI:7896"/>
        <dbReference type="ChEBI" id="CHEBI:15377"/>
        <dbReference type="ChEBI" id="CHEBI:15378"/>
        <dbReference type="ChEBI" id="CHEBI:83670"/>
        <dbReference type="ChEBI" id="CHEBI:136286"/>
    </reaction>
    <physiologicalReaction direction="left-to-right" evidence="9">
        <dbReference type="Rhea" id="RHEA:52053"/>
    </physiologicalReaction>
</comment>
<evidence type="ECO:0000256" key="14">
    <source>
        <dbReference type="ARBA" id="ARBA00049296"/>
    </source>
</evidence>
<evidence type="ECO:0000256" key="4">
    <source>
        <dbReference type="ARBA" id="ARBA00022692"/>
    </source>
</evidence>
<comment type="similarity">
    <text evidence="3">Belongs to the AIG1 family.</text>
</comment>
<keyword evidence="4 17" id="KW-0812">Transmembrane</keyword>
<evidence type="ECO:0000313" key="19">
    <source>
        <dbReference type="Proteomes" id="UP000691718"/>
    </source>
</evidence>
<evidence type="ECO:0000256" key="16">
    <source>
        <dbReference type="ARBA" id="ARBA00049428"/>
    </source>
</evidence>
<evidence type="ECO:0000256" key="13">
    <source>
        <dbReference type="ARBA" id="ARBA00049221"/>
    </source>
</evidence>
<keyword evidence="19" id="KW-1185">Reference proteome</keyword>
<comment type="catalytic activity">
    <reaction evidence="12">
        <text>9-(9Z-octadecenoyloxy)-octadecanoate + H2O = 9-hydroxy-octadecanoate + (9Z)-octadecenoate + H(+)</text>
        <dbReference type="Rhea" id="RHEA:52048"/>
        <dbReference type="ChEBI" id="CHEBI:15377"/>
        <dbReference type="ChEBI" id="CHEBI:15378"/>
        <dbReference type="ChEBI" id="CHEBI:30823"/>
        <dbReference type="ChEBI" id="CHEBI:136282"/>
        <dbReference type="ChEBI" id="CHEBI:136286"/>
    </reaction>
    <physiologicalReaction direction="left-to-right" evidence="12">
        <dbReference type="Rhea" id="RHEA:52049"/>
    </physiologicalReaction>
</comment>
<name>A0A8S3WH03_PARAO</name>